<dbReference type="PROSITE" id="PS50893">
    <property type="entry name" value="ABC_TRANSPORTER_2"/>
    <property type="match status" value="1"/>
</dbReference>
<dbReference type="PANTHER" id="PTHR42788">
    <property type="entry name" value="TAURINE IMPORT ATP-BINDING PROTEIN-RELATED"/>
    <property type="match status" value="1"/>
</dbReference>
<evidence type="ECO:0000256" key="5">
    <source>
        <dbReference type="ARBA" id="ARBA00022840"/>
    </source>
</evidence>
<gene>
    <name evidence="7" type="ORF">EV675_0591</name>
</gene>
<evidence type="ECO:0000256" key="2">
    <source>
        <dbReference type="ARBA" id="ARBA00022448"/>
    </source>
</evidence>
<comment type="similarity">
    <text evidence="1">Belongs to the ABC transporter superfamily.</text>
</comment>
<dbReference type="PROSITE" id="PS00211">
    <property type="entry name" value="ABC_TRANSPORTER_1"/>
    <property type="match status" value="1"/>
</dbReference>
<keyword evidence="3" id="KW-1003">Cell membrane</keyword>
<name>A0A4Q7NHV7_9BURK</name>
<keyword evidence="3" id="KW-0472">Membrane</keyword>
<keyword evidence="4" id="KW-0547">Nucleotide-binding</keyword>
<dbReference type="Proteomes" id="UP000292445">
    <property type="component" value="Unassembled WGS sequence"/>
</dbReference>
<dbReference type="GO" id="GO:0016887">
    <property type="term" value="F:ATP hydrolysis activity"/>
    <property type="evidence" value="ECO:0007669"/>
    <property type="project" value="InterPro"/>
</dbReference>
<dbReference type="InterPro" id="IPR050166">
    <property type="entry name" value="ABC_transporter_ATP-bind"/>
</dbReference>
<comment type="caution">
    <text evidence="7">The sequence shown here is derived from an EMBL/GenBank/DDBJ whole genome shotgun (WGS) entry which is preliminary data.</text>
</comment>
<dbReference type="SMART" id="SM00382">
    <property type="entry name" value="AAA"/>
    <property type="match status" value="1"/>
</dbReference>
<accession>A0A4Q7NHV7</accession>
<dbReference type="InterPro" id="IPR027417">
    <property type="entry name" value="P-loop_NTPase"/>
</dbReference>
<feature type="domain" description="ABC transporter" evidence="6">
    <location>
        <begin position="6"/>
        <end position="234"/>
    </location>
</feature>
<dbReference type="EMBL" id="SGXC01000001">
    <property type="protein sequence ID" value="RZS84574.1"/>
    <property type="molecule type" value="Genomic_DNA"/>
</dbReference>
<protein>
    <submittedName>
        <fullName evidence="7">NitT/TauT family transport system ATP-binding protein</fullName>
    </submittedName>
</protein>
<keyword evidence="2" id="KW-0813">Transport</keyword>
<dbReference type="InterPro" id="IPR003593">
    <property type="entry name" value="AAA+_ATPase"/>
</dbReference>
<reference evidence="7 8" key="1">
    <citation type="submission" date="2019-02" db="EMBL/GenBank/DDBJ databases">
        <title>Genomic Encyclopedia of Type Strains, Phase IV (KMG-IV): sequencing the most valuable type-strain genomes for metagenomic binning, comparative biology and taxonomic classification.</title>
        <authorList>
            <person name="Goeker M."/>
        </authorList>
    </citation>
    <scope>NUCLEOTIDE SEQUENCE [LARGE SCALE GENOMIC DNA]</scope>
    <source>
        <strain evidence="7 8">K24</strain>
    </source>
</reference>
<keyword evidence="5 7" id="KW-0067">ATP-binding</keyword>
<proteinExistence type="inferred from homology"/>
<evidence type="ECO:0000256" key="4">
    <source>
        <dbReference type="ARBA" id="ARBA00022741"/>
    </source>
</evidence>
<evidence type="ECO:0000313" key="7">
    <source>
        <dbReference type="EMBL" id="RZS84574.1"/>
    </source>
</evidence>
<sequence>MSIFSIRKLNLVYGGTRPVHALADIDLEIDEGEFVVLLGPSGCGKSTLLEILAGLQRPTTGQALFDGRPIAGPFPSVGVVFQDASLMPWRTVARNVQLGLEIRGRDKALRRRTADAYLQLVGLAGFGDKYPHQLSGGMRQRAGIARALANEPSVLLMDEPFGAVDHITRIRLQEDLVRIWQAHRRTVVFVTHDVGEAVFLADRIVLLSPRPGRIHDTFRVAVPRPRRRGDLSLLKLEASIYDALHAMDAGASPARAPLRALAAAR</sequence>
<dbReference type="SUPFAM" id="SSF52540">
    <property type="entry name" value="P-loop containing nucleoside triphosphate hydrolases"/>
    <property type="match status" value="1"/>
</dbReference>
<evidence type="ECO:0000256" key="1">
    <source>
        <dbReference type="ARBA" id="ARBA00005417"/>
    </source>
</evidence>
<dbReference type="InterPro" id="IPR003439">
    <property type="entry name" value="ABC_transporter-like_ATP-bd"/>
</dbReference>
<dbReference type="RefSeq" id="WP_130355925.1">
    <property type="nucleotide sequence ID" value="NZ_SGXC01000001.1"/>
</dbReference>
<evidence type="ECO:0000259" key="6">
    <source>
        <dbReference type="PROSITE" id="PS50893"/>
    </source>
</evidence>
<dbReference type="Gene3D" id="3.40.50.300">
    <property type="entry name" value="P-loop containing nucleotide triphosphate hydrolases"/>
    <property type="match status" value="1"/>
</dbReference>
<dbReference type="PANTHER" id="PTHR42788:SF13">
    <property type="entry name" value="ALIPHATIC SULFONATES IMPORT ATP-BINDING PROTEIN SSUB"/>
    <property type="match status" value="1"/>
</dbReference>
<dbReference type="OrthoDB" id="8683598at2"/>
<keyword evidence="8" id="KW-1185">Reference proteome</keyword>
<dbReference type="AlphaFoldDB" id="A0A4Q7NHV7"/>
<dbReference type="GO" id="GO:0005524">
    <property type="term" value="F:ATP binding"/>
    <property type="evidence" value="ECO:0007669"/>
    <property type="project" value="UniProtKB-KW"/>
</dbReference>
<evidence type="ECO:0000256" key="3">
    <source>
        <dbReference type="ARBA" id="ARBA00022475"/>
    </source>
</evidence>
<dbReference type="InterPro" id="IPR017871">
    <property type="entry name" value="ABC_transporter-like_CS"/>
</dbReference>
<dbReference type="CDD" id="cd03293">
    <property type="entry name" value="ABC_NrtD_SsuB_transporters"/>
    <property type="match status" value="1"/>
</dbReference>
<organism evidence="7 8">
    <name type="scientific">Pigmentiphaga kullae</name>
    <dbReference type="NCBI Taxonomy" id="151784"/>
    <lineage>
        <taxon>Bacteria</taxon>
        <taxon>Pseudomonadati</taxon>
        <taxon>Pseudomonadota</taxon>
        <taxon>Betaproteobacteria</taxon>
        <taxon>Burkholderiales</taxon>
        <taxon>Alcaligenaceae</taxon>
        <taxon>Pigmentiphaga</taxon>
    </lineage>
</organism>
<dbReference type="Pfam" id="PF00005">
    <property type="entry name" value="ABC_tran"/>
    <property type="match status" value="1"/>
</dbReference>
<evidence type="ECO:0000313" key="8">
    <source>
        <dbReference type="Proteomes" id="UP000292445"/>
    </source>
</evidence>